<keyword evidence="1" id="KW-0343">GTPase activation</keyword>
<name>A0A4P9YF98_ROZAC</name>
<evidence type="ECO:0000313" key="4">
    <source>
        <dbReference type="Proteomes" id="UP000281549"/>
    </source>
</evidence>
<feature type="domain" description="Rap-GAP" evidence="2">
    <location>
        <begin position="144"/>
        <end position="357"/>
    </location>
</feature>
<dbReference type="EMBL" id="ML005538">
    <property type="protein sequence ID" value="RKP18173.1"/>
    <property type="molecule type" value="Genomic_DNA"/>
</dbReference>
<evidence type="ECO:0000313" key="3">
    <source>
        <dbReference type="EMBL" id="RKP18173.1"/>
    </source>
</evidence>
<dbReference type="SUPFAM" id="SSF111347">
    <property type="entry name" value="Rap/Ran-GAP"/>
    <property type="match status" value="1"/>
</dbReference>
<protein>
    <recommendedName>
        <fullName evidence="2">Rap-GAP domain-containing protein</fullName>
    </recommendedName>
</protein>
<reference evidence="4" key="1">
    <citation type="journal article" date="2018" name="Nat. Microbiol.">
        <title>Leveraging single-cell genomics to expand the fungal tree of life.</title>
        <authorList>
            <person name="Ahrendt S.R."/>
            <person name="Quandt C.A."/>
            <person name="Ciobanu D."/>
            <person name="Clum A."/>
            <person name="Salamov A."/>
            <person name="Andreopoulos B."/>
            <person name="Cheng J.F."/>
            <person name="Woyke T."/>
            <person name="Pelin A."/>
            <person name="Henrissat B."/>
            <person name="Reynolds N.K."/>
            <person name="Benny G.L."/>
            <person name="Smith M.E."/>
            <person name="James T.Y."/>
            <person name="Grigoriev I.V."/>
        </authorList>
    </citation>
    <scope>NUCLEOTIDE SEQUENCE [LARGE SCALE GENOMIC DNA]</scope>
    <source>
        <strain evidence="4">CSF55</strain>
    </source>
</reference>
<evidence type="ECO:0000256" key="1">
    <source>
        <dbReference type="ARBA" id="ARBA00022468"/>
    </source>
</evidence>
<sequence length="365" mass="41651">MSVSVSNSEFLVENTLSTAKITGVHDSLLQESEKDILWFRDNFICQEHQTYLCTDSPRGPMAVSLVLDKDTYKILVRTDQGSERLSIASRNIRIPWYKKVLGLLPSLADIMSSIDENFPCQTLRLCKENSIAKDLLAMEERQVKNLLLHDMVIRSYKFGLVYVGSNQSTEEEMFQNRLENTSAKFQEFLTFIGEKIELKGWKGYRAGLDVNDNQTGQHSIYTKWQGYEIMFHVAPLLPYSATDKQQLEKKRHIGNDIVVILFQDSDTPFRISTITSKQNHVICVIKPQGEGYKMTIVHKNGVPAYTPELPDPTYFERNAVSRDFLLHKLVNGERACYKAPSFAPKISRTRSVLIKDVVEKGLASQ</sequence>
<evidence type="ECO:0000259" key="2">
    <source>
        <dbReference type="PROSITE" id="PS50085"/>
    </source>
</evidence>
<proteinExistence type="predicted"/>
<dbReference type="Proteomes" id="UP000281549">
    <property type="component" value="Unassembled WGS sequence"/>
</dbReference>
<dbReference type="Gene3D" id="3.40.50.11210">
    <property type="entry name" value="Rap/Ran-GAP"/>
    <property type="match status" value="1"/>
</dbReference>
<dbReference type="AlphaFoldDB" id="A0A4P9YF98"/>
<gene>
    <name evidence="3" type="ORF">ROZALSC1DRAFT_30103</name>
</gene>
<dbReference type="Pfam" id="PF02145">
    <property type="entry name" value="Rap_GAP"/>
    <property type="match status" value="1"/>
</dbReference>
<dbReference type="GO" id="GO:0005096">
    <property type="term" value="F:GTPase activator activity"/>
    <property type="evidence" value="ECO:0007669"/>
    <property type="project" value="UniProtKB-KW"/>
</dbReference>
<dbReference type="FunFam" id="3.40.50.11210:FF:000001">
    <property type="entry name" value="Ral GTPase-activating protein subunit alpha-1 isoform 1"/>
    <property type="match status" value="1"/>
</dbReference>
<dbReference type="PANTHER" id="PTHR15711">
    <property type="entry name" value="RAP GTPASE-ACTIVATING PROTEIN"/>
    <property type="match status" value="1"/>
</dbReference>
<dbReference type="InterPro" id="IPR035974">
    <property type="entry name" value="Rap/Ran-GAP_sf"/>
</dbReference>
<dbReference type="InterPro" id="IPR000331">
    <property type="entry name" value="Rap/Ran_GAP_dom"/>
</dbReference>
<dbReference type="InterPro" id="IPR050989">
    <property type="entry name" value="Rap1_Ran_GAP"/>
</dbReference>
<dbReference type="PANTHER" id="PTHR15711:SF65">
    <property type="entry name" value="RAPGAP_RANGAP DOMAIN-CONTAINING PROTEIN"/>
    <property type="match status" value="1"/>
</dbReference>
<accession>A0A4P9YF98</accession>
<dbReference type="GO" id="GO:0051056">
    <property type="term" value="P:regulation of small GTPase mediated signal transduction"/>
    <property type="evidence" value="ECO:0007669"/>
    <property type="project" value="InterPro"/>
</dbReference>
<dbReference type="PROSITE" id="PS50085">
    <property type="entry name" value="RAPGAP"/>
    <property type="match status" value="1"/>
</dbReference>
<organism evidence="3 4">
    <name type="scientific">Rozella allomycis (strain CSF55)</name>
    <dbReference type="NCBI Taxonomy" id="988480"/>
    <lineage>
        <taxon>Eukaryota</taxon>
        <taxon>Fungi</taxon>
        <taxon>Fungi incertae sedis</taxon>
        <taxon>Cryptomycota</taxon>
        <taxon>Cryptomycota incertae sedis</taxon>
        <taxon>Rozella</taxon>
    </lineage>
</organism>